<dbReference type="InterPro" id="IPR032675">
    <property type="entry name" value="LRR_dom_sf"/>
</dbReference>
<dbReference type="SMART" id="SM00368">
    <property type="entry name" value="LRR_RI"/>
    <property type="match status" value="8"/>
</dbReference>
<dbReference type="GO" id="GO:0045348">
    <property type="term" value="P:positive regulation of MHC class II biosynthetic process"/>
    <property type="evidence" value="ECO:0007669"/>
    <property type="project" value="TreeGrafter"/>
</dbReference>
<organism evidence="3">
    <name type="scientific">Pyrodinium bahamense</name>
    <dbReference type="NCBI Taxonomy" id="73915"/>
    <lineage>
        <taxon>Eukaryota</taxon>
        <taxon>Sar</taxon>
        <taxon>Alveolata</taxon>
        <taxon>Dinophyceae</taxon>
        <taxon>Gonyaulacales</taxon>
        <taxon>Pyrocystaceae</taxon>
        <taxon>Pyrodinium</taxon>
    </lineage>
</organism>
<name>A0A7S0AYJ7_9DINO</name>
<dbReference type="SUPFAM" id="SSF52047">
    <property type="entry name" value="RNI-like"/>
    <property type="match status" value="1"/>
</dbReference>
<keyword evidence="1" id="KW-0433">Leucine-rich repeat</keyword>
<dbReference type="InterPro" id="IPR001611">
    <property type="entry name" value="Leu-rich_rpt"/>
</dbReference>
<dbReference type="Pfam" id="PF13516">
    <property type="entry name" value="LRR_6"/>
    <property type="match status" value="7"/>
</dbReference>
<dbReference type="EMBL" id="HBEG01038849">
    <property type="protein sequence ID" value="CAD8378222.1"/>
    <property type="molecule type" value="Transcribed_RNA"/>
</dbReference>
<dbReference type="AlphaFoldDB" id="A0A7S0AYJ7"/>
<dbReference type="PANTHER" id="PTHR47189:SF1">
    <property type="entry name" value="MHC CLASS II TRANSACTIVATOR"/>
    <property type="match status" value="1"/>
</dbReference>
<dbReference type="GO" id="GO:0045944">
    <property type="term" value="P:positive regulation of transcription by RNA polymerase II"/>
    <property type="evidence" value="ECO:0007669"/>
    <property type="project" value="TreeGrafter"/>
</dbReference>
<proteinExistence type="predicted"/>
<accession>A0A7S0AYJ7</accession>
<evidence type="ECO:0000256" key="2">
    <source>
        <dbReference type="ARBA" id="ARBA00022737"/>
    </source>
</evidence>
<dbReference type="GO" id="GO:0045345">
    <property type="term" value="P:positive regulation of MHC class I biosynthetic process"/>
    <property type="evidence" value="ECO:0007669"/>
    <property type="project" value="TreeGrafter"/>
</dbReference>
<evidence type="ECO:0000313" key="3">
    <source>
        <dbReference type="EMBL" id="CAD8378222.1"/>
    </source>
</evidence>
<gene>
    <name evidence="3" type="ORF">PBAH0796_LOCUS23695</name>
</gene>
<dbReference type="Gene3D" id="3.80.10.10">
    <property type="entry name" value="Ribonuclease Inhibitor"/>
    <property type="match status" value="2"/>
</dbReference>
<protein>
    <submittedName>
        <fullName evidence="3">Uncharacterized protein</fullName>
    </submittedName>
</protein>
<sequence length="514" mass="55911">MGLLQRTEYVLEESRRHGLRAALPLVSVSYCWLSKKHPDPQGKQLQVLASHLAALVQYLTEEHGNRGFQDCGVFVDWCSLYQRPRSPEETKSFVRGLRGAGLLFGHQLIWKLLLTRPPKSGARITQRAPYEKRGWPFFERAVSSLLTAREHVLDLGLATNASNCSGGQALVDSCVAARRPPQTPPEFDDCMDSKVLMLDGDRDFLKRNYRKLFNTVMEGVESLDYSCHGWGHEEMQLLGASLCSCVFLRTLLLGNNCVGDRGLGMLVQGLLHLCALEVLDLTSNNIGDLGAQRIAVALPILVRLRVLVLHSNHVAAVGASGLAEALPQCPSLSELKLGENRLGDPGAVCLAQVLSLCNLRCLDLCGNCIGDDGVIELAKALPKCRSLEQLLLGTNRIADAGAEALADAVPQCKRLERLVLASNDVGDRGAALLAKALPACSMLTVLSLSGNRLSDNAAECFAEAMPSTPRLKLLHIDGNLLSPVSRDMLHSARRNSGKPRRCMVDGETFESLLV</sequence>
<dbReference type="PANTHER" id="PTHR47189">
    <property type="entry name" value="MHC CLASS II TRANSACTIVATOR"/>
    <property type="match status" value="1"/>
</dbReference>
<reference evidence="3" key="1">
    <citation type="submission" date="2021-01" db="EMBL/GenBank/DDBJ databases">
        <authorList>
            <person name="Corre E."/>
            <person name="Pelletier E."/>
            <person name="Niang G."/>
            <person name="Scheremetjew M."/>
            <person name="Finn R."/>
            <person name="Kale V."/>
            <person name="Holt S."/>
            <person name="Cochrane G."/>
            <person name="Meng A."/>
            <person name="Brown T."/>
            <person name="Cohen L."/>
        </authorList>
    </citation>
    <scope>NUCLEOTIDE SEQUENCE</scope>
    <source>
        <strain evidence="3">Pbaha01</strain>
    </source>
</reference>
<evidence type="ECO:0000256" key="1">
    <source>
        <dbReference type="ARBA" id="ARBA00022614"/>
    </source>
</evidence>
<keyword evidence="2" id="KW-0677">Repeat</keyword>